<dbReference type="PANTHER" id="PTHR45719:SF8">
    <property type="entry name" value="BETA-GLUCURONOSYLTRANSFERASE GLCAT14C"/>
    <property type="match status" value="1"/>
</dbReference>
<evidence type="ECO:0000256" key="2">
    <source>
        <dbReference type="ARBA" id="ARBA00022676"/>
    </source>
</evidence>
<evidence type="ECO:0000256" key="5">
    <source>
        <dbReference type="ARBA" id="ARBA00023180"/>
    </source>
</evidence>
<dbReference type="InterPro" id="IPR044610">
    <property type="entry name" value="GLCAT14A/B/C"/>
</dbReference>
<feature type="transmembrane region" description="Helical" evidence="8">
    <location>
        <begin position="23"/>
        <end position="46"/>
    </location>
</feature>
<dbReference type="OrthoDB" id="2019572at2759"/>
<keyword evidence="11" id="KW-1185">Reference proteome</keyword>
<name>A0A5J4ZFK4_9ASTE</name>
<keyword evidence="6" id="KW-0862">Zinc</keyword>
<organism evidence="10 11">
    <name type="scientific">Nyssa sinensis</name>
    <dbReference type="NCBI Taxonomy" id="561372"/>
    <lineage>
        <taxon>Eukaryota</taxon>
        <taxon>Viridiplantae</taxon>
        <taxon>Streptophyta</taxon>
        <taxon>Embryophyta</taxon>
        <taxon>Tracheophyta</taxon>
        <taxon>Spermatophyta</taxon>
        <taxon>Magnoliopsida</taxon>
        <taxon>eudicotyledons</taxon>
        <taxon>Gunneridae</taxon>
        <taxon>Pentapetalae</taxon>
        <taxon>asterids</taxon>
        <taxon>Cornales</taxon>
        <taxon>Nyssaceae</taxon>
        <taxon>Nyssa</taxon>
    </lineage>
</organism>
<dbReference type="GO" id="GO:0008270">
    <property type="term" value="F:zinc ion binding"/>
    <property type="evidence" value="ECO:0007669"/>
    <property type="project" value="UniProtKB-KW"/>
</dbReference>
<keyword evidence="2" id="KW-0328">Glycosyltransferase</keyword>
<keyword evidence="4 8" id="KW-0472">Membrane</keyword>
<keyword evidence="6" id="KW-0479">Metal-binding</keyword>
<dbReference type="GO" id="GO:0015020">
    <property type="term" value="F:glucuronosyltransferase activity"/>
    <property type="evidence" value="ECO:0007669"/>
    <property type="project" value="InterPro"/>
</dbReference>
<comment type="subcellular location">
    <subcellularLocation>
        <location evidence="1">Membrane</location>
        <topology evidence="1">Single-pass type II membrane protein</topology>
    </subcellularLocation>
</comment>
<sequence length="298" mass="33743">MENNSTANRAPIPSPKSSDLSPLSSILALLALIAIPTLIYAFFFAIKCPPNPFRLFRRSSPTLAGELSGRSSGDRHLKSTGLVAGVRYKKEEADEKEYGSECPVCLSMFSDGEEIWQLKVCNHSFHAGCIDMWLYSHSNCPVCRASVFTVKRSKPPVLEGENDLRQGSAWVVLMRPFLEFCVWGWDNLPHTLLTYYTNFLSSPEGYFHTVICNHKDYQNTTVNHDLHYIRWDTPPKQHLITLTLEHFDEMVRSGAPFARKFAKDDRVLHKIDGDLLRRSGAFFVPRGWCVGNSVIGEE</sequence>
<dbReference type="SUPFAM" id="SSF57850">
    <property type="entry name" value="RING/U-box"/>
    <property type="match status" value="1"/>
</dbReference>
<evidence type="ECO:0000256" key="4">
    <source>
        <dbReference type="ARBA" id="ARBA00023136"/>
    </source>
</evidence>
<dbReference type="PANTHER" id="PTHR45719">
    <property type="entry name" value="GLYCOSYLTRANSFERASE"/>
    <property type="match status" value="1"/>
</dbReference>
<keyword evidence="5" id="KW-0325">Glycoprotein</keyword>
<protein>
    <recommendedName>
        <fullName evidence="9">RING-type domain-containing protein</fullName>
    </recommendedName>
</protein>
<feature type="domain" description="RING-type" evidence="9">
    <location>
        <begin position="102"/>
        <end position="144"/>
    </location>
</feature>
<dbReference type="Proteomes" id="UP000325577">
    <property type="component" value="Linkage Group LG8"/>
</dbReference>
<evidence type="ECO:0000256" key="6">
    <source>
        <dbReference type="PROSITE-ProRule" id="PRU00175"/>
    </source>
</evidence>
<dbReference type="AlphaFoldDB" id="A0A5J4ZFK4"/>
<feature type="region of interest" description="Disordered" evidence="7">
    <location>
        <begin position="1"/>
        <end position="20"/>
    </location>
</feature>
<dbReference type="InterPro" id="IPR003406">
    <property type="entry name" value="Glyco_trans_14"/>
</dbReference>
<dbReference type="Gene3D" id="3.30.40.10">
    <property type="entry name" value="Zinc/RING finger domain, C3HC4 (zinc finger)"/>
    <property type="match status" value="1"/>
</dbReference>
<dbReference type="InterPro" id="IPR001841">
    <property type="entry name" value="Znf_RING"/>
</dbReference>
<dbReference type="EMBL" id="CM018051">
    <property type="protein sequence ID" value="KAA8516442.1"/>
    <property type="molecule type" value="Genomic_DNA"/>
</dbReference>
<keyword evidence="3" id="KW-0808">Transferase</keyword>
<evidence type="ECO:0000256" key="3">
    <source>
        <dbReference type="ARBA" id="ARBA00022679"/>
    </source>
</evidence>
<dbReference type="InterPro" id="IPR013083">
    <property type="entry name" value="Znf_RING/FYVE/PHD"/>
</dbReference>
<evidence type="ECO:0000256" key="7">
    <source>
        <dbReference type="SAM" id="MobiDB-lite"/>
    </source>
</evidence>
<reference evidence="10 11" key="1">
    <citation type="submission" date="2019-09" db="EMBL/GenBank/DDBJ databases">
        <title>A chromosome-level genome assembly of the Chinese tupelo Nyssa sinensis.</title>
        <authorList>
            <person name="Yang X."/>
            <person name="Kang M."/>
            <person name="Yang Y."/>
            <person name="Xiong H."/>
            <person name="Wang M."/>
            <person name="Zhang Z."/>
            <person name="Wang Z."/>
            <person name="Wu H."/>
            <person name="Ma T."/>
            <person name="Liu J."/>
            <person name="Xi Z."/>
        </authorList>
    </citation>
    <scope>NUCLEOTIDE SEQUENCE [LARGE SCALE GENOMIC DNA]</scope>
    <source>
        <strain evidence="10">J267</strain>
        <tissue evidence="10">Leaf</tissue>
    </source>
</reference>
<keyword evidence="8" id="KW-1133">Transmembrane helix</keyword>
<dbReference type="SMART" id="SM00184">
    <property type="entry name" value="RING"/>
    <property type="match status" value="1"/>
</dbReference>
<dbReference type="CDD" id="cd16461">
    <property type="entry name" value="RING-H2_EL5-like"/>
    <property type="match status" value="1"/>
</dbReference>
<evidence type="ECO:0000313" key="10">
    <source>
        <dbReference type="EMBL" id="KAA8516442.1"/>
    </source>
</evidence>
<dbReference type="PROSITE" id="PS50089">
    <property type="entry name" value="ZF_RING_2"/>
    <property type="match status" value="1"/>
</dbReference>
<gene>
    <name evidence="10" type="ORF">F0562_016735</name>
</gene>
<accession>A0A5J4ZFK4</accession>
<dbReference type="Pfam" id="PF13639">
    <property type="entry name" value="zf-RING_2"/>
    <property type="match status" value="1"/>
</dbReference>
<dbReference type="GO" id="GO:0016020">
    <property type="term" value="C:membrane"/>
    <property type="evidence" value="ECO:0007669"/>
    <property type="project" value="UniProtKB-SubCell"/>
</dbReference>
<evidence type="ECO:0000259" key="9">
    <source>
        <dbReference type="PROSITE" id="PS50089"/>
    </source>
</evidence>
<keyword evidence="8" id="KW-0812">Transmembrane</keyword>
<keyword evidence="6" id="KW-0863">Zinc-finger</keyword>
<dbReference type="Pfam" id="PF02485">
    <property type="entry name" value="Branch"/>
    <property type="match status" value="1"/>
</dbReference>
<proteinExistence type="predicted"/>
<evidence type="ECO:0000313" key="11">
    <source>
        <dbReference type="Proteomes" id="UP000325577"/>
    </source>
</evidence>
<evidence type="ECO:0000256" key="8">
    <source>
        <dbReference type="SAM" id="Phobius"/>
    </source>
</evidence>
<evidence type="ECO:0000256" key="1">
    <source>
        <dbReference type="ARBA" id="ARBA00004606"/>
    </source>
</evidence>